<dbReference type="AlphaFoldDB" id="A0A5K3ERK3"/>
<accession>A0A5K3ERK3</accession>
<protein>
    <submittedName>
        <fullName evidence="1">Uncharacterized protein</fullName>
    </submittedName>
</protein>
<name>A0A5K3ERK3_MESCO</name>
<proteinExistence type="predicted"/>
<dbReference type="WBParaSite" id="MCU_002525-RA">
    <property type="protein sequence ID" value="MCU_002525-RA"/>
    <property type="gene ID" value="MCU_002525"/>
</dbReference>
<reference evidence="1" key="1">
    <citation type="submission" date="2019-11" db="UniProtKB">
        <authorList>
            <consortium name="WormBaseParasite"/>
        </authorList>
    </citation>
    <scope>IDENTIFICATION</scope>
</reference>
<evidence type="ECO:0000313" key="1">
    <source>
        <dbReference type="WBParaSite" id="MCU_002525-RA"/>
    </source>
</evidence>
<organism evidence="1">
    <name type="scientific">Mesocestoides corti</name>
    <name type="common">Flatworm</name>
    <dbReference type="NCBI Taxonomy" id="53468"/>
    <lineage>
        <taxon>Eukaryota</taxon>
        <taxon>Metazoa</taxon>
        <taxon>Spiralia</taxon>
        <taxon>Lophotrochozoa</taxon>
        <taxon>Platyhelminthes</taxon>
        <taxon>Cestoda</taxon>
        <taxon>Eucestoda</taxon>
        <taxon>Cyclophyllidea</taxon>
        <taxon>Mesocestoididae</taxon>
        <taxon>Mesocestoides</taxon>
    </lineage>
</organism>
<sequence>MHKPPSSSQEMPRRWRCAHFCFPGSSWVGSQDYLYGGVGGHDDGKFLGSSALVLVCVCVCARGCLSAGFFSQTLAFGVVVMRALPWQNCRSASAVGGVLGSRALKSPRRGGAAPRLSLLMMAW</sequence>